<keyword evidence="1" id="KW-1133">Transmembrane helix</keyword>
<evidence type="ECO:0000313" key="2">
    <source>
        <dbReference type="EMBL" id="EIW78872.1"/>
    </source>
</evidence>
<evidence type="ECO:0000256" key="1">
    <source>
        <dbReference type="SAM" id="Phobius"/>
    </source>
</evidence>
<feature type="transmembrane region" description="Helical" evidence="1">
    <location>
        <begin position="207"/>
        <end position="225"/>
    </location>
</feature>
<evidence type="ECO:0000313" key="3">
    <source>
        <dbReference type="Proteomes" id="UP000053558"/>
    </source>
</evidence>
<dbReference type="Proteomes" id="UP000053558">
    <property type="component" value="Unassembled WGS sequence"/>
</dbReference>
<reference evidence="3" key="1">
    <citation type="journal article" date="2012" name="Science">
        <title>The Paleozoic origin of enzymatic lignin decomposition reconstructed from 31 fungal genomes.</title>
        <authorList>
            <person name="Floudas D."/>
            <person name="Binder M."/>
            <person name="Riley R."/>
            <person name="Barry K."/>
            <person name="Blanchette R.A."/>
            <person name="Henrissat B."/>
            <person name="Martinez A.T."/>
            <person name="Otillar R."/>
            <person name="Spatafora J.W."/>
            <person name="Yadav J.S."/>
            <person name="Aerts A."/>
            <person name="Benoit I."/>
            <person name="Boyd A."/>
            <person name="Carlson A."/>
            <person name="Copeland A."/>
            <person name="Coutinho P.M."/>
            <person name="de Vries R.P."/>
            <person name="Ferreira P."/>
            <person name="Findley K."/>
            <person name="Foster B."/>
            <person name="Gaskell J."/>
            <person name="Glotzer D."/>
            <person name="Gorecki P."/>
            <person name="Heitman J."/>
            <person name="Hesse C."/>
            <person name="Hori C."/>
            <person name="Igarashi K."/>
            <person name="Jurgens J.A."/>
            <person name="Kallen N."/>
            <person name="Kersten P."/>
            <person name="Kohler A."/>
            <person name="Kuees U."/>
            <person name="Kumar T.K.A."/>
            <person name="Kuo A."/>
            <person name="LaButti K."/>
            <person name="Larrondo L.F."/>
            <person name="Lindquist E."/>
            <person name="Ling A."/>
            <person name="Lombard V."/>
            <person name="Lucas S."/>
            <person name="Lundell T."/>
            <person name="Martin R."/>
            <person name="McLaughlin D.J."/>
            <person name="Morgenstern I."/>
            <person name="Morin E."/>
            <person name="Murat C."/>
            <person name="Nagy L.G."/>
            <person name="Nolan M."/>
            <person name="Ohm R.A."/>
            <person name="Patyshakuliyeva A."/>
            <person name="Rokas A."/>
            <person name="Ruiz-Duenas F.J."/>
            <person name="Sabat G."/>
            <person name="Salamov A."/>
            <person name="Samejima M."/>
            <person name="Schmutz J."/>
            <person name="Slot J.C."/>
            <person name="St John F."/>
            <person name="Stenlid J."/>
            <person name="Sun H."/>
            <person name="Sun S."/>
            <person name="Syed K."/>
            <person name="Tsang A."/>
            <person name="Wiebenga A."/>
            <person name="Young D."/>
            <person name="Pisabarro A."/>
            <person name="Eastwood D.C."/>
            <person name="Martin F."/>
            <person name="Cullen D."/>
            <person name="Grigoriev I.V."/>
            <person name="Hibbett D.S."/>
        </authorList>
    </citation>
    <scope>NUCLEOTIDE SEQUENCE [LARGE SCALE GENOMIC DNA]</scope>
    <source>
        <strain evidence="3">RWD-64-598 SS2</strain>
    </source>
</reference>
<dbReference type="AlphaFoldDB" id="A0A5M3MI37"/>
<feature type="transmembrane region" description="Helical" evidence="1">
    <location>
        <begin position="175"/>
        <end position="195"/>
    </location>
</feature>
<gene>
    <name evidence="2" type="ORF">CONPUDRAFT_145137</name>
</gene>
<keyword evidence="1" id="KW-0472">Membrane</keyword>
<proteinExistence type="predicted"/>
<accession>A0A5M3MI37</accession>
<keyword evidence="3" id="KW-1185">Reference proteome</keyword>
<organism evidence="2 3">
    <name type="scientific">Coniophora puteana (strain RWD-64-598)</name>
    <name type="common">Brown rot fungus</name>
    <dbReference type="NCBI Taxonomy" id="741705"/>
    <lineage>
        <taxon>Eukaryota</taxon>
        <taxon>Fungi</taxon>
        <taxon>Dikarya</taxon>
        <taxon>Basidiomycota</taxon>
        <taxon>Agaricomycotina</taxon>
        <taxon>Agaricomycetes</taxon>
        <taxon>Agaricomycetidae</taxon>
        <taxon>Boletales</taxon>
        <taxon>Coniophorineae</taxon>
        <taxon>Coniophoraceae</taxon>
        <taxon>Coniophora</taxon>
    </lineage>
</organism>
<feature type="transmembrane region" description="Helical" evidence="1">
    <location>
        <begin position="12"/>
        <end position="30"/>
    </location>
</feature>
<dbReference type="RefSeq" id="XP_007770635.1">
    <property type="nucleotide sequence ID" value="XM_007772445.1"/>
</dbReference>
<keyword evidence="1" id="KW-0812">Transmembrane</keyword>
<dbReference type="EMBL" id="JH711581">
    <property type="protein sequence ID" value="EIW78872.1"/>
    <property type="molecule type" value="Genomic_DNA"/>
</dbReference>
<comment type="caution">
    <text evidence="2">The sequence shown here is derived from an EMBL/GenBank/DDBJ whole genome shotgun (WGS) entry which is preliminary data.</text>
</comment>
<dbReference type="GeneID" id="19202038"/>
<feature type="transmembrane region" description="Helical" evidence="1">
    <location>
        <begin position="130"/>
        <end position="148"/>
    </location>
</feature>
<sequence length="321" mass="36016">MRIESMSPAVSTSFLLLVSVRMSVHVGFLLYALREITILVPTCALQGIMAMRAYELLGRPKLFGSTLALLFVVIQCINIALNLMMFKDVLDTSGESFSFSDMRRINIAGYNVCEVGAPPSLAWVTPTTNALLMAYEILLCGAVLRYALKEVRGFSWKSPTKPFSTLVAVIVRDNLIYFIVVTISMLVAVTNATGITSGTNLFDNGSYFLLSLQVSMIGPWITINLRRNYESTAMSETMYDSHELEPVVFVAVDRLEDAYRFLLSVIRGAKKNYRYRTIPTSTSGTALTAAFVIMLWSIKRLKLRPYCVLRDRSERMRSRTL</sequence>
<feature type="transmembrane region" description="Helical" evidence="1">
    <location>
        <begin position="277"/>
        <end position="298"/>
    </location>
</feature>
<protein>
    <recommendedName>
        <fullName evidence="4">Transmembrane protein</fullName>
    </recommendedName>
</protein>
<name>A0A5M3MI37_CONPW</name>
<evidence type="ECO:0008006" key="4">
    <source>
        <dbReference type="Google" id="ProtNLM"/>
    </source>
</evidence>
<feature type="transmembrane region" description="Helical" evidence="1">
    <location>
        <begin position="66"/>
        <end position="86"/>
    </location>
</feature>
<dbReference type="KEGG" id="cput:CONPUDRAFT_145137"/>